<comment type="caution">
    <text evidence="1">The sequence shown here is derived from an EMBL/GenBank/DDBJ whole genome shotgun (WGS) entry which is preliminary data.</text>
</comment>
<name>A0AAW2H7F8_9NEOP</name>
<gene>
    <name evidence="1" type="ORF">PYX00_011433</name>
</gene>
<sequence length="629" mass="70675">MFRGTAEQAVDWRAVGEMVALCTLDVSYSEMELGTVHRCFQKLGSQLMELHVHGELGLNDRDWKTVGRMRHLENLCIVGCNVKAEKSASSPRKVEALALTPMTHMRRALCHVLLATYVLSAQPGRIVAVRFTNHKRNTIGRKEYSQSHKMFKVSEYMRRAAEWAEQEGKDAVEIGCDPDIFDKVAGLLDSRPLSKVSAEEIVEIVHLLEYLGVDRDEEAACCAYMARKTMELYEDVGGSTESIRRRRSFSKKVVGAVRGTGRLLEGARDRGRITEKVMAEFGGMKLRSVRIYTLQLLREWAMRHGMCVVIRGEWATLCTPEYQRTHQSCGELGTASVFSRMRVVLGDGGNRLHPEVLFLLEMVADAMEISKISVRTTCLGTEYVGAIEDIRGTGRLGQLEVWCCGIEPGTIHGRLQELKSHVVDLDISGSCGLDEADWRTVGEMVALRRLCVYDCSMEPGTVHRCFRELRWCLVELDVSGNTTLGRMDWQTIGEMRSLRRLDASFCVMEAGVVAEHFQGLKARLTELSVHWNFWLSGADWGTIGEMAALEKLNVSACGIKPGTMSRHFQELKGHLMDLNVSFNPDLDGKDWKTIGEMMALRMLDMSFCNTAPEIVSEHLQGLENCVIHR</sequence>
<dbReference type="AlphaFoldDB" id="A0AAW2H7F8"/>
<evidence type="ECO:0000313" key="1">
    <source>
        <dbReference type="EMBL" id="KAL0265719.1"/>
    </source>
</evidence>
<dbReference type="SUPFAM" id="SSF52047">
    <property type="entry name" value="RNI-like"/>
    <property type="match status" value="1"/>
</dbReference>
<protein>
    <submittedName>
        <fullName evidence="1">Uncharacterized protein</fullName>
    </submittedName>
</protein>
<dbReference type="Gene3D" id="3.80.10.10">
    <property type="entry name" value="Ribonuclease Inhibitor"/>
    <property type="match status" value="1"/>
</dbReference>
<dbReference type="InterPro" id="IPR032675">
    <property type="entry name" value="LRR_dom_sf"/>
</dbReference>
<dbReference type="EMBL" id="JARGDH010000006">
    <property type="protein sequence ID" value="KAL0265719.1"/>
    <property type="molecule type" value="Genomic_DNA"/>
</dbReference>
<reference evidence="1" key="1">
    <citation type="journal article" date="2024" name="Gigascience">
        <title>Chromosome-level genome of the poultry shaft louse Menopon gallinae provides insight into the host-switching and adaptive evolution of parasitic lice.</title>
        <authorList>
            <person name="Xu Y."/>
            <person name="Ma L."/>
            <person name="Liu S."/>
            <person name="Liang Y."/>
            <person name="Liu Q."/>
            <person name="He Z."/>
            <person name="Tian L."/>
            <person name="Duan Y."/>
            <person name="Cai W."/>
            <person name="Li H."/>
            <person name="Song F."/>
        </authorList>
    </citation>
    <scope>NUCLEOTIDE SEQUENCE</scope>
    <source>
        <strain evidence="1">Cailab_2023a</strain>
    </source>
</reference>
<accession>A0AAW2H7F8</accession>
<organism evidence="1">
    <name type="scientific">Menopon gallinae</name>
    <name type="common">poultry shaft louse</name>
    <dbReference type="NCBI Taxonomy" id="328185"/>
    <lineage>
        <taxon>Eukaryota</taxon>
        <taxon>Metazoa</taxon>
        <taxon>Ecdysozoa</taxon>
        <taxon>Arthropoda</taxon>
        <taxon>Hexapoda</taxon>
        <taxon>Insecta</taxon>
        <taxon>Pterygota</taxon>
        <taxon>Neoptera</taxon>
        <taxon>Paraneoptera</taxon>
        <taxon>Psocodea</taxon>
        <taxon>Troctomorpha</taxon>
        <taxon>Phthiraptera</taxon>
        <taxon>Amblycera</taxon>
        <taxon>Menoponidae</taxon>
        <taxon>Menopon</taxon>
    </lineage>
</organism>
<proteinExistence type="predicted"/>